<dbReference type="PANTHER" id="PTHR33217:SF5">
    <property type="entry name" value="MUTATOR FAMILY TRANSPOSASE"/>
    <property type="match status" value="1"/>
</dbReference>
<name>A0ABY6W0E0_9BURK</name>
<comment type="caution">
    <text evidence="7">The sequence shown here is derived from an EMBL/GenBank/DDBJ whole genome shotgun (WGS) entry which is preliminary data.</text>
</comment>
<keyword evidence="6" id="KW-0814">Transposable element</keyword>
<organism evidence="7 8">
    <name type="scientific">Pandoraea soli</name>
    <dbReference type="NCBI Taxonomy" id="2508293"/>
    <lineage>
        <taxon>Bacteria</taxon>
        <taxon>Pseudomonadati</taxon>
        <taxon>Pseudomonadota</taxon>
        <taxon>Betaproteobacteria</taxon>
        <taxon>Burkholderiales</taxon>
        <taxon>Burkholderiaceae</taxon>
        <taxon>Pandoraea</taxon>
    </lineage>
</organism>
<evidence type="ECO:0000256" key="2">
    <source>
        <dbReference type="ARBA" id="ARBA00010961"/>
    </source>
</evidence>
<evidence type="ECO:0000313" key="7">
    <source>
        <dbReference type="EMBL" id="VVE11130.1"/>
    </source>
</evidence>
<evidence type="ECO:0000256" key="4">
    <source>
        <dbReference type="ARBA" id="ARBA00023125"/>
    </source>
</evidence>
<keyword evidence="4 6" id="KW-0238">DNA-binding</keyword>
<dbReference type="Pfam" id="PF00872">
    <property type="entry name" value="Transposase_mut"/>
    <property type="match status" value="1"/>
</dbReference>
<dbReference type="PANTHER" id="PTHR33217">
    <property type="entry name" value="TRANSPOSASE FOR INSERTION SEQUENCE ELEMENT IS1081"/>
    <property type="match status" value="1"/>
</dbReference>
<dbReference type="EMBL" id="CABPSG010000006">
    <property type="protein sequence ID" value="VVE11130.1"/>
    <property type="molecule type" value="Genomic_DNA"/>
</dbReference>
<protein>
    <recommendedName>
        <fullName evidence="6">Mutator family transposase</fullName>
    </recommendedName>
</protein>
<keyword evidence="8" id="KW-1185">Reference proteome</keyword>
<dbReference type="InterPro" id="IPR001207">
    <property type="entry name" value="Transposase_mutator"/>
</dbReference>
<reference evidence="7 8" key="1">
    <citation type="submission" date="2019-08" db="EMBL/GenBank/DDBJ databases">
        <authorList>
            <person name="Peeters C."/>
        </authorList>
    </citation>
    <scope>NUCLEOTIDE SEQUENCE [LARGE SCALE GENOMIC DNA]</scope>
    <source>
        <strain evidence="7 8">LMG 31014</strain>
    </source>
</reference>
<keyword evidence="3 6" id="KW-0815">Transposition</keyword>
<proteinExistence type="inferred from homology"/>
<keyword evidence="5 6" id="KW-0233">DNA recombination</keyword>
<evidence type="ECO:0000256" key="3">
    <source>
        <dbReference type="ARBA" id="ARBA00022578"/>
    </source>
</evidence>
<evidence type="ECO:0000256" key="1">
    <source>
        <dbReference type="ARBA" id="ARBA00002190"/>
    </source>
</evidence>
<comment type="function">
    <text evidence="1 6">Required for the transposition of the insertion element.</text>
</comment>
<dbReference type="Proteomes" id="UP000405357">
    <property type="component" value="Unassembled WGS sequence"/>
</dbReference>
<comment type="similarity">
    <text evidence="2 6">Belongs to the transposase mutator family.</text>
</comment>
<sequence length="173" mass="19913">MTSRACPRRWLRCFRQKTLQTCIVHLIRNSLDYARWKDRKSLAAAIRPIYTALSAEAAQAELDSFAAGPWGQKFPPVSAAWRNAWDRVILFFAFPTEVRKVIYTTNAIENINSQLRKIIKTRGHCPSDDAAAKLIWLALRNITADWGRAAKDWKTAMNQFAILYEDRFVRPSV</sequence>
<evidence type="ECO:0000256" key="5">
    <source>
        <dbReference type="ARBA" id="ARBA00023172"/>
    </source>
</evidence>
<evidence type="ECO:0000313" key="8">
    <source>
        <dbReference type="Proteomes" id="UP000405357"/>
    </source>
</evidence>
<evidence type="ECO:0000256" key="6">
    <source>
        <dbReference type="RuleBase" id="RU365089"/>
    </source>
</evidence>
<accession>A0ABY6W0E0</accession>
<gene>
    <name evidence="7" type="ORF">PSO31014_02619</name>
</gene>